<protein>
    <submittedName>
        <fullName evidence="1">Uncharacterized protein</fullName>
    </submittedName>
</protein>
<accession>A0ACB9MUB4</accession>
<name>A0ACB9MUB4_BAUVA</name>
<organism evidence="1 2">
    <name type="scientific">Bauhinia variegata</name>
    <name type="common">Purple orchid tree</name>
    <name type="synonym">Phanera variegata</name>
    <dbReference type="NCBI Taxonomy" id="167791"/>
    <lineage>
        <taxon>Eukaryota</taxon>
        <taxon>Viridiplantae</taxon>
        <taxon>Streptophyta</taxon>
        <taxon>Embryophyta</taxon>
        <taxon>Tracheophyta</taxon>
        <taxon>Spermatophyta</taxon>
        <taxon>Magnoliopsida</taxon>
        <taxon>eudicotyledons</taxon>
        <taxon>Gunneridae</taxon>
        <taxon>Pentapetalae</taxon>
        <taxon>rosids</taxon>
        <taxon>fabids</taxon>
        <taxon>Fabales</taxon>
        <taxon>Fabaceae</taxon>
        <taxon>Cercidoideae</taxon>
        <taxon>Cercideae</taxon>
        <taxon>Bauhiniinae</taxon>
        <taxon>Bauhinia</taxon>
    </lineage>
</organism>
<dbReference type="EMBL" id="CM039433">
    <property type="protein sequence ID" value="KAI4327227.1"/>
    <property type="molecule type" value="Genomic_DNA"/>
</dbReference>
<dbReference type="Proteomes" id="UP000828941">
    <property type="component" value="Chromosome 8"/>
</dbReference>
<sequence>MDEDDPYVFLIGLCEIPSKQEDLLLRCPIVGDKANSHLDEPRPTSDGMLEASAGIVISSLTETESDGKENSGSEDIFHTPPQMSSLPTSDDQPKSPAVYHCTVNKTVEFGEETMDFVDFAGADTESWFSEVVAECSRRTDGAAVSQTYDCELNKVPVLERELSLKDGLASREFSMEVTIEANACGESSAEKSLGSGENLGTQVVEPEIVRSEGNFTFHGGGVEACVGNGENSEPPHTGEINETSERQNRTRERPRERVPPSIFDVLNVVGGDSEEDSLENVSLVKIAKNRGMTFPSPRWWPKNSGHK</sequence>
<evidence type="ECO:0000313" key="2">
    <source>
        <dbReference type="Proteomes" id="UP000828941"/>
    </source>
</evidence>
<reference evidence="1 2" key="1">
    <citation type="journal article" date="2022" name="DNA Res.">
        <title>Chromosomal-level genome assembly of the orchid tree Bauhinia variegata (Leguminosae; Cercidoideae) supports the allotetraploid origin hypothesis of Bauhinia.</title>
        <authorList>
            <person name="Zhong Y."/>
            <person name="Chen Y."/>
            <person name="Zheng D."/>
            <person name="Pang J."/>
            <person name="Liu Y."/>
            <person name="Luo S."/>
            <person name="Meng S."/>
            <person name="Qian L."/>
            <person name="Wei D."/>
            <person name="Dai S."/>
            <person name="Zhou R."/>
        </authorList>
    </citation>
    <scope>NUCLEOTIDE SEQUENCE [LARGE SCALE GENOMIC DNA]</scope>
    <source>
        <strain evidence="1">BV-YZ2020</strain>
    </source>
</reference>
<gene>
    <name evidence="1" type="ORF">L6164_019715</name>
</gene>
<evidence type="ECO:0000313" key="1">
    <source>
        <dbReference type="EMBL" id="KAI4327227.1"/>
    </source>
</evidence>
<keyword evidence="2" id="KW-1185">Reference proteome</keyword>
<proteinExistence type="predicted"/>
<comment type="caution">
    <text evidence="1">The sequence shown here is derived from an EMBL/GenBank/DDBJ whole genome shotgun (WGS) entry which is preliminary data.</text>
</comment>